<gene>
    <name evidence="2" type="ORF">TSPGSL018_10247</name>
</gene>
<dbReference type="GO" id="GO:0016747">
    <property type="term" value="F:acyltransferase activity, transferring groups other than amino-acyl groups"/>
    <property type="evidence" value="ECO:0007669"/>
    <property type="project" value="InterPro"/>
</dbReference>
<dbReference type="PROSITE" id="PS51186">
    <property type="entry name" value="GNAT"/>
    <property type="match status" value="1"/>
</dbReference>
<dbReference type="PANTHER" id="PTHR47426:SF3">
    <property type="entry name" value="GCN5-RELATED N-ACETYLTRANSFERASE 6, CHLOROPLASTIC"/>
    <property type="match status" value="1"/>
</dbReference>
<organism evidence="2">
    <name type="scientific">Tetraselmis sp. GSL018</name>
    <dbReference type="NCBI Taxonomy" id="582737"/>
    <lineage>
        <taxon>Eukaryota</taxon>
        <taxon>Viridiplantae</taxon>
        <taxon>Chlorophyta</taxon>
        <taxon>core chlorophytes</taxon>
        <taxon>Chlorodendrophyceae</taxon>
        <taxon>Chlorodendrales</taxon>
        <taxon>Chlorodendraceae</taxon>
        <taxon>Tetraselmis</taxon>
    </lineage>
</organism>
<dbReference type="EMBL" id="GBEZ01018680">
    <property type="protein sequence ID" value="JAC67781.1"/>
    <property type="molecule type" value="Transcribed_RNA"/>
</dbReference>
<dbReference type="AlphaFoldDB" id="A0A061RB92"/>
<dbReference type="SUPFAM" id="SSF55729">
    <property type="entry name" value="Acyl-CoA N-acyltransferases (Nat)"/>
    <property type="match status" value="1"/>
</dbReference>
<dbReference type="Gene3D" id="3.40.630.30">
    <property type="match status" value="1"/>
</dbReference>
<reference evidence="2" key="1">
    <citation type="submission" date="2014-05" db="EMBL/GenBank/DDBJ databases">
        <title>The transcriptome of the halophilic microalga Tetraselmis sp. GSL018 isolated from the Great Salt Lake, Utah.</title>
        <authorList>
            <person name="Jinkerson R.E."/>
            <person name="D'Adamo S."/>
            <person name="Posewitz M.C."/>
        </authorList>
    </citation>
    <scope>NUCLEOTIDE SEQUENCE</scope>
    <source>
        <strain evidence="2">GSL018</strain>
    </source>
</reference>
<proteinExistence type="predicted"/>
<dbReference type="InterPro" id="IPR000182">
    <property type="entry name" value="GNAT_dom"/>
</dbReference>
<accession>A0A061RB92</accession>
<name>A0A061RB92_9CHLO</name>
<dbReference type="Pfam" id="PF00583">
    <property type="entry name" value="Acetyltransf_1"/>
    <property type="match status" value="1"/>
</dbReference>
<dbReference type="PANTHER" id="PTHR47426">
    <property type="entry name" value="ACYL-COA N-ACYLTRANSFERASES (NAT) SUPERFAMILY PROTEIN"/>
    <property type="match status" value="1"/>
</dbReference>
<feature type="domain" description="N-acetyltransferase" evidence="1">
    <location>
        <begin position="127"/>
        <end position="281"/>
    </location>
</feature>
<protein>
    <recommendedName>
        <fullName evidence="1">N-acetyltransferase domain-containing protein</fullName>
    </recommendedName>
</protein>
<evidence type="ECO:0000259" key="1">
    <source>
        <dbReference type="PROSITE" id="PS51186"/>
    </source>
</evidence>
<evidence type="ECO:0000313" key="2">
    <source>
        <dbReference type="EMBL" id="JAC67781.1"/>
    </source>
</evidence>
<dbReference type="CDD" id="cd04301">
    <property type="entry name" value="NAT_SF"/>
    <property type="match status" value="1"/>
</dbReference>
<dbReference type="InterPro" id="IPR016181">
    <property type="entry name" value="Acyl_CoA_acyltransferase"/>
</dbReference>
<sequence>MNRAKGALECLKTRCRMPWNPRPCNGPCFRAVRRPFSFRRVPRQATVVPRAKGQASPSTRDSVGRENIDWTPKLSVCVRSAVSEEEFLASVILRTIAFADSEDTAESLDDEALLWELQNLKRAVSGTQRKDAQLEQVNCFVALAPPTAELADVDSRLVLCEDDGAAAIAVGTLDIVFIGYQPQPTHGAAELRAGERDSTAAYIANLCVHPAARRSSVGRQMVQYAQGVAACRSPDTLWVAVEAANAPAVRLYSSCGFLPSGMEHEVPGSRGRALLLYDPSVGGLGP</sequence>